<dbReference type="GO" id="GO:0009813">
    <property type="term" value="P:flavonoid biosynthetic process"/>
    <property type="evidence" value="ECO:0007669"/>
    <property type="project" value="UniProtKB-UniPathway"/>
</dbReference>
<evidence type="ECO:0000313" key="3">
    <source>
        <dbReference type="EMBL" id="KAB1217995.1"/>
    </source>
</evidence>
<dbReference type="InterPro" id="IPR016087">
    <property type="entry name" value="Chalcone_isomerase"/>
</dbReference>
<keyword evidence="3" id="KW-0413">Isomerase</keyword>
<reference evidence="3 4" key="1">
    <citation type="journal article" date="2019" name="Plant Biotechnol. J.">
        <title>The red bayberry genome and genetic basis of sex determination.</title>
        <authorList>
            <person name="Jia H.M."/>
            <person name="Jia H.J."/>
            <person name="Cai Q.L."/>
            <person name="Wang Y."/>
            <person name="Zhao H.B."/>
            <person name="Yang W.F."/>
            <person name="Wang G.Y."/>
            <person name="Li Y.H."/>
            <person name="Zhan D.L."/>
            <person name="Shen Y.T."/>
            <person name="Niu Q.F."/>
            <person name="Chang L."/>
            <person name="Qiu J."/>
            <person name="Zhao L."/>
            <person name="Xie H.B."/>
            <person name="Fu W.Y."/>
            <person name="Jin J."/>
            <person name="Li X.W."/>
            <person name="Jiao Y."/>
            <person name="Zhou C.C."/>
            <person name="Tu T."/>
            <person name="Chai C.Y."/>
            <person name="Gao J.L."/>
            <person name="Fan L.J."/>
            <person name="van de Weg E."/>
            <person name="Wang J.Y."/>
            <person name="Gao Z.S."/>
        </authorList>
    </citation>
    <scope>NUCLEOTIDE SEQUENCE [LARGE SCALE GENOMIC DNA]</scope>
    <source>
        <tissue evidence="3">Leaves</tissue>
    </source>
</reference>
<dbReference type="InterPro" id="IPR044164">
    <property type="entry name" value="CFI"/>
</dbReference>
<keyword evidence="4" id="KW-1185">Reference proteome</keyword>
<proteinExistence type="inferred from homology"/>
<evidence type="ECO:0000259" key="2">
    <source>
        <dbReference type="Pfam" id="PF02431"/>
    </source>
</evidence>
<dbReference type="PANTHER" id="PTHR28039:SF8">
    <property type="entry name" value="CHALCONE--FLAVANONE ISOMERASE 1-RELATED"/>
    <property type="match status" value="1"/>
</dbReference>
<sequence>MVNVTAIGVCLEDDALPSLAVKWRGKSAEELFESDELFRDVVKGPFEKFIQVTPFLQLINYGFAAKFSDKLIGY</sequence>
<dbReference type="OrthoDB" id="1903537at2759"/>
<dbReference type="UniPathway" id="UPA00154"/>
<dbReference type="Proteomes" id="UP000516437">
    <property type="component" value="Chromosome 3"/>
</dbReference>
<dbReference type="InterPro" id="IPR036298">
    <property type="entry name" value="Chalcone_isomerase_sf"/>
</dbReference>
<dbReference type="Gene3D" id="1.10.890.20">
    <property type="match status" value="1"/>
</dbReference>
<dbReference type="AlphaFoldDB" id="A0A6A1VYW4"/>
<evidence type="ECO:0000313" key="4">
    <source>
        <dbReference type="Proteomes" id="UP000516437"/>
    </source>
</evidence>
<evidence type="ECO:0000256" key="1">
    <source>
        <dbReference type="RuleBase" id="RU361158"/>
    </source>
</evidence>
<comment type="caution">
    <text evidence="3">The sequence shown here is derived from an EMBL/GenBank/DDBJ whole genome shotgun (WGS) entry which is preliminary data.</text>
</comment>
<organism evidence="3 4">
    <name type="scientific">Morella rubra</name>
    <name type="common">Chinese bayberry</name>
    <dbReference type="NCBI Taxonomy" id="262757"/>
    <lineage>
        <taxon>Eukaryota</taxon>
        <taxon>Viridiplantae</taxon>
        <taxon>Streptophyta</taxon>
        <taxon>Embryophyta</taxon>
        <taxon>Tracheophyta</taxon>
        <taxon>Spermatophyta</taxon>
        <taxon>Magnoliopsida</taxon>
        <taxon>eudicotyledons</taxon>
        <taxon>Gunneridae</taxon>
        <taxon>Pentapetalae</taxon>
        <taxon>rosids</taxon>
        <taxon>fabids</taxon>
        <taxon>Fagales</taxon>
        <taxon>Myricaceae</taxon>
        <taxon>Morella</taxon>
    </lineage>
</organism>
<dbReference type="GO" id="GO:0045430">
    <property type="term" value="F:chalcone isomerase activity"/>
    <property type="evidence" value="ECO:0007669"/>
    <property type="project" value="InterPro"/>
</dbReference>
<name>A0A6A1VYW4_9ROSI</name>
<dbReference type="SUPFAM" id="SSF54626">
    <property type="entry name" value="Chalcone isomerase"/>
    <property type="match status" value="1"/>
</dbReference>
<dbReference type="EMBL" id="RXIC02000021">
    <property type="protein sequence ID" value="KAB1217995.1"/>
    <property type="molecule type" value="Genomic_DNA"/>
</dbReference>
<feature type="domain" description="Chalcone isomerase" evidence="2">
    <location>
        <begin position="2"/>
        <end position="68"/>
    </location>
</feature>
<accession>A0A6A1VYW4</accession>
<dbReference type="PANTHER" id="PTHR28039">
    <property type="entry name" value="CHALCONE--FLAVONONE ISOMERASE 1-RELATED"/>
    <property type="match status" value="1"/>
</dbReference>
<protein>
    <recommendedName>
        <fullName evidence="1">Chalcone-flavonone isomerase family protein</fullName>
    </recommendedName>
</protein>
<dbReference type="Pfam" id="PF02431">
    <property type="entry name" value="Chalcone"/>
    <property type="match status" value="1"/>
</dbReference>
<comment type="similarity">
    <text evidence="1">Belongs to the chalcone isomerase family.</text>
</comment>
<gene>
    <name evidence="3" type="ORF">CJ030_MR3G014595</name>
</gene>
<dbReference type="InterPro" id="IPR016089">
    <property type="entry name" value="Chalcone_isomerase_bundle_sf"/>
</dbReference>